<keyword evidence="5 7" id="KW-0472">Membrane</keyword>
<evidence type="ECO:0000256" key="3">
    <source>
        <dbReference type="ARBA" id="ARBA00022737"/>
    </source>
</evidence>
<name>A0A1U8C2I4_MESAU</name>
<evidence type="ECO:0000313" key="11">
    <source>
        <dbReference type="RefSeq" id="XP_012972615.1"/>
    </source>
</evidence>
<reference evidence="11" key="1">
    <citation type="submission" date="2025-08" db="UniProtKB">
        <authorList>
            <consortium name="RefSeq"/>
        </authorList>
    </citation>
    <scope>IDENTIFICATION</scope>
    <source>
        <tissue evidence="11">Liver</tissue>
    </source>
</reference>
<evidence type="ECO:0000259" key="9">
    <source>
        <dbReference type="PROSITE" id="PS51225"/>
    </source>
</evidence>
<dbReference type="PANTHER" id="PTHR17068:SF3">
    <property type="entry name" value="MYELOID-ASSOCIATED DIFFERENTIATION MARKER"/>
    <property type="match status" value="1"/>
</dbReference>
<accession>A0A1U8C2I4</accession>
<comment type="similarity">
    <text evidence="6">Belongs to the MAL family.</text>
</comment>
<keyword evidence="3" id="KW-0677">Repeat</keyword>
<dbReference type="OrthoDB" id="8737882at2759"/>
<feature type="transmembrane region" description="Helical" evidence="8">
    <location>
        <begin position="171"/>
        <end position="189"/>
    </location>
</feature>
<feature type="transmembrane region" description="Helical" evidence="8">
    <location>
        <begin position="62"/>
        <end position="82"/>
    </location>
</feature>
<dbReference type="Proteomes" id="UP000886700">
    <property type="component" value="Unplaced"/>
</dbReference>
<dbReference type="AlphaFoldDB" id="A0A1U8C2I4"/>
<evidence type="ECO:0000256" key="5">
    <source>
        <dbReference type="ARBA" id="ARBA00023136"/>
    </source>
</evidence>
<dbReference type="InterPro" id="IPR008253">
    <property type="entry name" value="Marvel"/>
</dbReference>
<dbReference type="GeneID" id="106021543"/>
<feature type="transmembrane region" description="Helical" evidence="8">
    <location>
        <begin position="195"/>
        <end position="216"/>
    </location>
</feature>
<feature type="transmembrane region" description="Helical" evidence="8">
    <location>
        <begin position="94"/>
        <end position="118"/>
    </location>
</feature>
<feature type="transmembrane region" description="Helical" evidence="8">
    <location>
        <begin position="31"/>
        <end position="56"/>
    </location>
</feature>
<dbReference type="PROSITE" id="PS51225">
    <property type="entry name" value="MARVEL"/>
    <property type="match status" value="2"/>
</dbReference>
<keyword evidence="2 7" id="KW-0812">Transmembrane</keyword>
<evidence type="ECO:0000256" key="1">
    <source>
        <dbReference type="ARBA" id="ARBA00004141"/>
    </source>
</evidence>
<evidence type="ECO:0000256" key="8">
    <source>
        <dbReference type="SAM" id="Phobius"/>
    </source>
</evidence>
<proteinExistence type="inferred from homology"/>
<feature type="transmembrane region" description="Helical" evidence="8">
    <location>
        <begin position="287"/>
        <end position="308"/>
    </location>
</feature>
<evidence type="ECO:0000256" key="7">
    <source>
        <dbReference type="PROSITE-ProRule" id="PRU00581"/>
    </source>
</evidence>
<dbReference type="RefSeq" id="XP_012972615.1">
    <property type="nucleotide sequence ID" value="XM_013117161.3"/>
</dbReference>
<dbReference type="PANTHER" id="PTHR17068">
    <property type="entry name" value="MYELOID-ASSOCIATED DIFFERENTIATION MARKER MYADM FAMILY MEMBER"/>
    <property type="match status" value="1"/>
</dbReference>
<dbReference type="GO" id="GO:0005911">
    <property type="term" value="C:cell-cell junction"/>
    <property type="evidence" value="ECO:0007669"/>
    <property type="project" value="TreeGrafter"/>
</dbReference>
<keyword evidence="10" id="KW-1185">Reference proteome</keyword>
<dbReference type="GO" id="GO:0005886">
    <property type="term" value="C:plasma membrane"/>
    <property type="evidence" value="ECO:0007669"/>
    <property type="project" value="TreeGrafter"/>
</dbReference>
<comment type="subcellular location">
    <subcellularLocation>
        <location evidence="1">Membrane</location>
        <topology evidence="1">Multi-pass membrane protein</topology>
    </subcellularLocation>
</comment>
<keyword evidence="4 8" id="KW-1133">Transmembrane helix</keyword>
<evidence type="ECO:0000256" key="6">
    <source>
        <dbReference type="ARBA" id="ARBA00034721"/>
    </source>
</evidence>
<feature type="transmembrane region" description="Helical" evidence="8">
    <location>
        <begin position="130"/>
        <end position="150"/>
    </location>
</feature>
<dbReference type="Pfam" id="PF01284">
    <property type="entry name" value="MARVEL"/>
    <property type="match status" value="2"/>
</dbReference>
<evidence type="ECO:0000256" key="4">
    <source>
        <dbReference type="ARBA" id="ARBA00022989"/>
    </source>
</evidence>
<dbReference type="InterPro" id="IPR047123">
    <property type="entry name" value="MYADM-like"/>
</dbReference>
<feature type="domain" description="MARVEL" evidence="9">
    <location>
        <begin position="24"/>
        <end position="156"/>
    </location>
</feature>
<dbReference type="KEGG" id="maua:106021543"/>
<evidence type="ECO:0000313" key="10">
    <source>
        <dbReference type="Proteomes" id="UP000886700"/>
    </source>
</evidence>
<feature type="transmembrane region" description="Helical" evidence="8">
    <location>
        <begin position="236"/>
        <end position="254"/>
    </location>
</feature>
<gene>
    <name evidence="11" type="primary">LOC106021543</name>
</gene>
<evidence type="ECO:0000256" key="2">
    <source>
        <dbReference type="ARBA" id="ARBA00022692"/>
    </source>
</evidence>
<sequence>MAGNETTRVSPGGESLTVVGSRHALIRTLGLLRLLQLLSTCVTFSLVAHGGIWLGSMGKWCMFSWCFCFSMTLMILIVELGGFQNRIPLSWLDFPITCASYAFFFCLSASIIYPITYVRFLGQGYARKRAVTATIFSSIACMAYATEVTWTQARPGRVNSYMTSVPGKLKVFESFIACVIFLFISNPHLYMLEPALEWCVAVYSICFILTMVIIVLNLGNCTNIVPMPFPTFLKSVTYLSVFLYATAIVLWPLYQFSAQFNGHPHRKMDVTCQYKYPHSVCAWDRRLAVAILTGVNLLAYIADFMHFYTKV</sequence>
<feature type="domain" description="MARVEL" evidence="9">
    <location>
        <begin position="161"/>
        <end position="311"/>
    </location>
</feature>
<organism evidence="10 11">
    <name type="scientific">Mesocricetus auratus</name>
    <name type="common">Golden hamster</name>
    <dbReference type="NCBI Taxonomy" id="10036"/>
    <lineage>
        <taxon>Eukaryota</taxon>
        <taxon>Metazoa</taxon>
        <taxon>Chordata</taxon>
        <taxon>Craniata</taxon>
        <taxon>Vertebrata</taxon>
        <taxon>Euteleostomi</taxon>
        <taxon>Mammalia</taxon>
        <taxon>Eutheria</taxon>
        <taxon>Euarchontoglires</taxon>
        <taxon>Glires</taxon>
        <taxon>Rodentia</taxon>
        <taxon>Myomorpha</taxon>
        <taxon>Muroidea</taxon>
        <taxon>Cricetidae</taxon>
        <taxon>Cricetinae</taxon>
        <taxon>Mesocricetus</taxon>
    </lineage>
</organism>
<protein>
    <submittedName>
        <fullName evidence="11">Myeloid-associated differentiation marker-like</fullName>
    </submittedName>
</protein>